<dbReference type="EMBL" id="JBAMMX010000001">
    <property type="protein sequence ID" value="KAK6947197.1"/>
    <property type="molecule type" value="Genomic_DNA"/>
</dbReference>
<keyword evidence="2" id="KW-0547">Nucleotide-binding</keyword>
<accession>A0AAN8WF29</accession>
<keyword evidence="2" id="KW-0347">Helicase</keyword>
<dbReference type="Proteomes" id="UP001370490">
    <property type="component" value="Unassembled WGS sequence"/>
</dbReference>
<comment type="caution">
    <text evidence="2">The sequence shown here is derived from an EMBL/GenBank/DDBJ whole genome shotgun (WGS) entry which is preliminary data.</text>
</comment>
<dbReference type="PANTHER" id="PTHR45786:SF74">
    <property type="entry name" value="ATP-DEPENDENT DNA HELICASE"/>
    <property type="match status" value="1"/>
</dbReference>
<name>A0AAN8WF29_9MAGN</name>
<sequence>MGSLLPMYMLGSDEEESNHLALFNSDDSKSRIDGSVVEVPLLFPYGDDGIHLNIPYIESSIKENIERGFITLREYYAYLHHHHPNNCNTLIQGGHLFQQFLVDAYAIIEEIRFRYLRENLKLLRNEMYKNIRDSVSHDDFHGSNIGQRIVLPASFIGGP</sequence>
<dbReference type="PANTHER" id="PTHR45786">
    <property type="entry name" value="DNA BINDING PROTEIN-LIKE"/>
    <property type="match status" value="1"/>
</dbReference>
<proteinExistence type="predicted"/>
<evidence type="ECO:0000313" key="2">
    <source>
        <dbReference type="EMBL" id="KAK6947197.1"/>
    </source>
</evidence>
<reference evidence="2 3" key="1">
    <citation type="submission" date="2023-12" db="EMBL/GenBank/DDBJ databases">
        <title>A high-quality genome assembly for Dillenia turbinata (Dilleniales).</title>
        <authorList>
            <person name="Chanderbali A."/>
        </authorList>
    </citation>
    <scope>NUCLEOTIDE SEQUENCE [LARGE SCALE GENOMIC DNA]</scope>
    <source>
        <strain evidence="2">LSX21</strain>
        <tissue evidence="2">Leaf</tissue>
    </source>
</reference>
<gene>
    <name evidence="2" type="ORF">RJ641_000670</name>
</gene>
<keyword evidence="2" id="KW-0378">Hydrolase</keyword>
<feature type="domain" description="Helitron helicase-like" evidence="1">
    <location>
        <begin position="75"/>
        <end position="159"/>
    </location>
</feature>
<keyword evidence="3" id="KW-1185">Reference proteome</keyword>
<dbReference type="GO" id="GO:0004386">
    <property type="term" value="F:helicase activity"/>
    <property type="evidence" value="ECO:0007669"/>
    <property type="project" value="UniProtKB-KW"/>
</dbReference>
<dbReference type="Pfam" id="PF14214">
    <property type="entry name" value="Helitron_like_N"/>
    <property type="match status" value="1"/>
</dbReference>
<keyword evidence="2" id="KW-0067">ATP-binding</keyword>
<evidence type="ECO:0000313" key="3">
    <source>
        <dbReference type="Proteomes" id="UP001370490"/>
    </source>
</evidence>
<evidence type="ECO:0000259" key="1">
    <source>
        <dbReference type="Pfam" id="PF14214"/>
    </source>
</evidence>
<dbReference type="AlphaFoldDB" id="A0AAN8WF29"/>
<protein>
    <submittedName>
        <fullName evidence="2">Helitron helicase-like domain</fullName>
    </submittedName>
</protein>
<organism evidence="2 3">
    <name type="scientific">Dillenia turbinata</name>
    <dbReference type="NCBI Taxonomy" id="194707"/>
    <lineage>
        <taxon>Eukaryota</taxon>
        <taxon>Viridiplantae</taxon>
        <taxon>Streptophyta</taxon>
        <taxon>Embryophyta</taxon>
        <taxon>Tracheophyta</taxon>
        <taxon>Spermatophyta</taxon>
        <taxon>Magnoliopsida</taxon>
        <taxon>eudicotyledons</taxon>
        <taxon>Gunneridae</taxon>
        <taxon>Pentapetalae</taxon>
        <taxon>Dilleniales</taxon>
        <taxon>Dilleniaceae</taxon>
        <taxon>Dillenia</taxon>
    </lineage>
</organism>
<dbReference type="InterPro" id="IPR025476">
    <property type="entry name" value="Helitron_helicase-like"/>
</dbReference>